<evidence type="ECO:0000313" key="2">
    <source>
        <dbReference type="EMBL" id="MFB9378685.1"/>
    </source>
</evidence>
<reference evidence="2 3" key="1">
    <citation type="submission" date="2024-09" db="EMBL/GenBank/DDBJ databases">
        <authorList>
            <person name="Sun Q."/>
            <person name="Mori K."/>
        </authorList>
    </citation>
    <scope>NUCLEOTIDE SEQUENCE [LARGE SCALE GENOMIC DNA]</scope>
    <source>
        <strain evidence="2 3">TISTR 1856</strain>
    </source>
</reference>
<keyword evidence="1" id="KW-0812">Transmembrane</keyword>
<keyword evidence="1" id="KW-0472">Membrane</keyword>
<keyword evidence="1" id="KW-1133">Transmembrane helix</keyword>
<dbReference type="RefSeq" id="WP_380136605.1">
    <property type="nucleotide sequence ID" value="NZ_JBHLUI010000008.1"/>
</dbReference>
<accession>A0ABV5LX94</accession>
<proteinExistence type="predicted"/>
<dbReference type="Proteomes" id="UP001589748">
    <property type="component" value="Unassembled WGS sequence"/>
</dbReference>
<organism evidence="2 3">
    <name type="scientific">Kineococcus gynurae</name>
    <dbReference type="NCBI Taxonomy" id="452979"/>
    <lineage>
        <taxon>Bacteria</taxon>
        <taxon>Bacillati</taxon>
        <taxon>Actinomycetota</taxon>
        <taxon>Actinomycetes</taxon>
        <taxon>Kineosporiales</taxon>
        <taxon>Kineosporiaceae</taxon>
        <taxon>Kineococcus</taxon>
    </lineage>
</organism>
<protein>
    <submittedName>
        <fullName evidence="2">Pilus assembly protein</fullName>
    </submittedName>
</protein>
<gene>
    <name evidence="2" type="ORF">ACFFVI_17115</name>
</gene>
<evidence type="ECO:0000256" key="1">
    <source>
        <dbReference type="SAM" id="Phobius"/>
    </source>
</evidence>
<feature type="transmembrane region" description="Helical" evidence="1">
    <location>
        <begin position="20"/>
        <end position="38"/>
    </location>
</feature>
<evidence type="ECO:0000313" key="3">
    <source>
        <dbReference type="Proteomes" id="UP001589748"/>
    </source>
</evidence>
<keyword evidence="3" id="KW-1185">Reference proteome</keyword>
<name>A0ABV5LX94_9ACTN</name>
<sequence>MTGSARGAGPRDAGSAAIEFLTVGVLLLVPIAYLLLCLGRVQAATFAAGTAARQAALLVASDPAALATRRARAAVVLALGDQGFPAGAGDLRLHCSATPCRTPQAEVRATVGVTVPLPLLSGLTERGTVLVRVTEVAVVDRFLAPGPA</sequence>
<dbReference type="EMBL" id="JBHMDM010000007">
    <property type="protein sequence ID" value="MFB9378685.1"/>
    <property type="molecule type" value="Genomic_DNA"/>
</dbReference>
<comment type="caution">
    <text evidence="2">The sequence shown here is derived from an EMBL/GenBank/DDBJ whole genome shotgun (WGS) entry which is preliminary data.</text>
</comment>